<reference evidence="2" key="1">
    <citation type="submission" date="2021-06" db="EMBL/GenBank/DDBJ databases">
        <authorList>
            <person name="Kallberg Y."/>
            <person name="Tangrot J."/>
            <person name="Rosling A."/>
        </authorList>
    </citation>
    <scope>NUCLEOTIDE SEQUENCE</scope>
    <source>
        <strain evidence="2">MA453B</strain>
    </source>
</reference>
<comment type="caution">
    <text evidence="2">The sequence shown here is derived from an EMBL/GenBank/DDBJ whole genome shotgun (WGS) entry which is preliminary data.</text>
</comment>
<organism evidence="2 3">
    <name type="scientific">Dentiscutata erythropus</name>
    <dbReference type="NCBI Taxonomy" id="1348616"/>
    <lineage>
        <taxon>Eukaryota</taxon>
        <taxon>Fungi</taxon>
        <taxon>Fungi incertae sedis</taxon>
        <taxon>Mucoromycota</taxon>
        <taxon>Glomeromycotina</taxon>
        <taxon>Glomeromycetes</taxon>
        <taxon>Diversisporales</taxon>
        <taxon>Gigasporaceae</taxon>
        <taxon>Dentiscutata</taxon>
    </lineage>
</organism>
<accession>A0A9N8WIB7</accession>
<evidence type="ECO:0000313" key="2">
    <source>
        <dbReference type="EMBL" id="CAG8487670.1"/>
    </source>
</evidence>
<feature type="region of interest" description="Disordered" evidence="1">
    <location>
        <begin position="1"/>
        <end position="30"/>
    </location>
</feature>
<name>A0A9N8WIB7_9GLOM</name>
<dbReference type="AlphaFoldDB" id="A0A9N8WIB7"/>
<sequence>MLVVTKKAHNNPSYGMDRHNRLKTSFQGNKPKPPLLSVRLVLQSVPLRERRDSLLIVPSKNIFTNHIAALRR</sequence>
<keyword evidence="3" id="KW-1185">Reference proteome</keyword>
<proteinExistence type="predicted"/>
<gene>
    <name evidence="2" type="ORF">DERYTH_LOCUS2250</name>
</gene>
<evidence type="ECO:0000256" key="1">
    <source>
        <dbReference type="SAM" id="MobiDB-lite"/>
    </source>
</evidence>
<evidence type="ECO:0000313" key="3">
    <source>
        <dbReference type="Proteomes" id="UP000789405"/>
    </source>
</evidence>
<protein>
    <submittedName>
        <fullName evidence="2">9502_t:CDS:1</fullName>
    </submittedName>
</protein>
<dbReference type="Proteomes" id="UP000789405">
    <property type="component" value="Unassembled WGS sequence"/>
</dbReference>
<dbReference type="EMBL" id="CAJVPY010000699">
    <property type="protein sequence ID" value="CAG8487670.1"/>
    <property type="molecule type" value="Genomic_DNA"/>
</dbReference>